<evidence type="ECO:0000256" key="1">
    <source>
        <dbReference type="ARBA" id="ARBA00022723"/>
    </source>
</evidence>
<keyword evidence="8" id="KW-1185">Reference proteome</keyword>
<dbReference type="EMBL" id="JAQJZL010000004">
    <property type="protein sequence ID" value="KAJ6043769.1"/>
    <property type="molecule type" value="Genomic_DNA"/>
</dbReference>
<gene>
    <name evidence="7" type="ORF">N7460_005124</name>
</gene>
<proteinExistence type="predicted"/>
<evidence type="ECO:0000256" key="4">
    <source>
        <dbReference type="PROSITE-ProRule" id="PRU00175"/>
    </source>
</evidence>
<dbReference type="PANTHER" id="PTHR47094">
    <property type="entry name" value="ELFLESS, ISOFORM B"/>
    <property type="match status" value="1"/>
</dbReference>
<keyword evidence="3" id="KW-0862">Zinc</keyword>
<dbReference type="InterPro" id="IPR001841">
    <property type="entry name" value="Znf_RING"/>
</dbReference>
<sequence>MASHRANTTTSTTSPEPTNSIRLTSPIMQASSHRVSSNHASSSRVRSRPLPPPPSKRRRDTDDSTTSSSPVFKAPRTTERNGEIGRTVNSGIDLTGESHVDLTREAPVPQIDLTGHSGSAHMSQALDLQRRAAQQAKDAAMKADEKLLKNRKIPTEEKRTTLTAYKCPVCMDTPENATSTLCGHLFCHKCILECIKMSQQVRLDGTKPKPACPVCRKSLMTRGDKDGKSSLTLLNLKLLCTRKDESPAVAAE</sequence>
<dbReference type="InterPro" id="IPR018957">
    <property type="entry name" value="Znf_C3HC4_RING-type"/>
</dbReference>
<protein>
    <recommendedName>
        <fullName evidence="6">RING-type domain-containing protein</fullName>
    </recommendedName>
</protein>
<dbReference type="Proteomes" id="UP001219568">
    <property type="component" value="Unassembled WGS sequence"/>
</dbReference>
<keyword evidence="1" id="KW-0479">Metal-binding</keyword>
<evidence type="ECO:0000259" key="6">
    <source>
        <dbReference type="PROSITE" id="PS50089"/>
    </source>
</evidence>
<dbReference type="PROSITE" id="PS00518">
    <property type="entry name" value="ZF_RING_1"/>
    <property type="match status" value="1"/>
</dbReference>
<dbReference type="AlphaFoldDB" id="A0AAD6IEX8"/>
<feature type="compositionally biased region" description="Low complexity" evidence="5">
    <location>
        <begin position="7"/>
        <end position="20"/>
    </location>
</feature>
<dbReference type="PANTHER" id="PTHR47094:SF1">
    <property type="entry name" value="RING-TYPE E3 UBIQUITIN TRANSFERASE"/>
    <property type="match status" value="1"/>
</dbReference>
<name>A0AAD6IEX8_PENCN</name>
<dbReference type="Pfam" id="PF00097">
    <property type="entry name" value="zf-C3HC4"/>
    <property type="match status" value="1"/>
</dbReference>
<keyword evidence="2 4" id="KW-0863">Zinc-finger</keyword>
<accession>A0AAD6IEX8</accession>
<feature type="region of interest" description="Disordered" evidence="5">
    <location>
        <begin position="1"/>
        <end position="93"/>
    </location>
</feature>
<dbReference type="GO" id="GO:0008270">
    <property type="term" value="F:zinc ion binding"/>
    <property type="evidence" value="ECO:0007669"/>
    <property type="project" value="UniProtKB-KW"/>
</dbReference>
<evidence type="ECO:0000256" key="3">
    <source>
        <dbReference type="ARBA" id="ARBA00022833"/>
    </source>
</evidence>
<dbReference type="InterPro" id="IPR049627">
    <property type="entry name" value="SLX8"/>
</dbReference>
<evidence type="ECO:0000256" key="5">
    <source>
        <dbReference type="SAM" id="MobiDB-lite"/>
    </source>
</evidence>
<dbReference type="SUPFAM" id="SSF57850">
    <property type="entry name" value="RING/U-box"/>
    <property type="match status" value="1"/>
</dbReference>
<dbReference type="GO" id="GO:0033768">
    <property type="term" value="C:SUMO-targeted ubiquitin ligase complex"/>
    <property type="evidence" value="ECO:0007669"/>
    <property type="project" value="TreeGrafter"/>
</dbReference>
<evidence type="ECO:0000313" key="8">
    <source>
        <dbReference type="Proteomes" id="UP001219568"/>
    </source>
</evidence>
<evidence type="ECO:0000313" key="7">
    <source>
        <dbReference type="EMBL" id="KAJ6043769.1"/>
    </source>
</evidence>
<comment type="caution">
    <text evidence="7">The sequence shown here is derived from an EMBL/GenBank/DDBJ whole genome shotgun (WGS) entry which is preliminary data.</text>
</comment>
<dbReference type="InterPro" id="IPR013083">
    <property type="entry name" value="Znf_RING/FYVE/PHD"/>
</dbReference>
<dbReference type="PROSITE" id="PS50089">
    <property type="entry name" value="ZF_RING_2"/>
    <property type="match status" value="1"/>
</dbReference>
<dbReference type="GO" id="GO:0032183">
    <property type="term" value="F:SUMO binding"/>
    <property type="evidence" value="ECO:0007669"/>
    <property type="project" value="TreeGrafter"/>
</dbReference>
<reference evidence="7" key="2">
    <citation type="submission" date="2023-01" db="EMBL/GenBank/DDBJ databases">
        <authorList>
            <person name="Petersen C."/>
        </authorList>
    </citation>
    <scope>NUCLEOTIDE SEQUENCE</scope>
    <source>
        <strain evidence="7">IBT 15450</strain>
    </source>
</reference>
<reference evidence="7" key="1">
    <citation type="journal article" date="2023" name="IMA Fungus">
        <title>Comparative genomic study of the Penicillium genus elucidates a diverse pangenome and 15 lateral gene transfer events.</title>
        <authorList>
            <person name="Petersen C."/>
            <person name="Sorensen T."/>
            <person name="Nielsen M.R."/>
            <person name="Sondergaard T.E."/>
            <person name="Sorensen J.L."/>
            <person name="Fitzpatrick D.A."/>
            <person name="Frisvad J.C."/>
            <person name="Nielsen K.L."/>
        </authorList>
    </citation>
    <scope>NUCLEOTIDE SEQUENCE</scope>
    <source>
        <strain evidence="7">IBT 15450</strain>
    </source>
</reference>
<feature type="compositionally biased region" description="Low complexity" evidence="5">
    <location>
        <begin position="30"/>
        <end position="44"/>
    </location>
</feature>
<dbReference type="Gene3D" id="3.30.40.10">
    <property type="entry name" value="Zinc/RING finger domain, C3HC4 (zinc finger)"/>
    <property type="match status" value="1"/>
</dbReference>
<dbReference type="InterPro" id="IPR017907">
    <property type="entry name" value="Znf_RING_CS"/>
</dbReference>
<dbReference type="GO" id="GO:0140082">
    <property type="term" value="F:SUMO-ubiquitin ligase activity"/>
    <property type="evidence" value="ECO:0007669"/>
    <property type="project" value="TreeGrafter"/>
</dbReference>
<organism evidence="7 8">
    <name type="scientific">Penicillium canescens</name>
    <dbReference type="NCBI Taxonomy" id="5083"/>
    <lineage>
        <taxon>Eukaryota</taxon>
        <taxon>Fungi</taxon>
        <taxon>Dikarya</taxon>
        <taxon>Ascomycota</taxon>
        <taxon>Pezizomycotina</taxon>
        <taxon>Eurotiomycetes</taxon>
        <taxon>Eurotiomycetidae</taxon>
        <taxon>Eurotiales</taxon>
        <taxon>Aspergillaceae</taxon>
        <taxon>Penicillium</taxon>
    </lineage>
</organism>
<dbReference type="SMART" id="SM00184">
    <property type="entry name" value="RING"/>
    <property type="match status" value="1"/>
</dbReference>
<feature type="domain" description="RING-type" evidence="6">
    <location>
        <begin position="167"/>
        <end position="216"/>
    </location>
</feature>
<evidence type="ECO:0000256" key="2">
    <source>
        <dbReference type="ARBA" id="ARBA00022771"/>
    </source>
</evidence>
<dbReference type="GO" id="GO:0061630">
    <property type="term" value="F:ubiquitin protein ligase activity"/>
    <property type="evidence" value="ECO:0007669"/>
    <property type="project" value="InterPro"/>
</dbReference>
<dbReference type="GO" id="GO:0006511">
    <property type="term" value="P:ubiquitin-dependent protein catabolic process"/>
    <property type="evidence" value="ECO:0007669"/>
    <property type="project" value="TreeGrafter"/>
</dbReference>